<dbReference type="InterPro" id="IPR006664">
    <property type="entry name" value="OMP_bac"/>
</dbReference>
<dbReference type="GO" id="GO:0009279">
    <property type="term" value="C:cell outer membrane"/>
    <property type="evidence" value="ECO:0007669"/>
    <property type="project" value="UniProtKB-SubCell"/>
</dbReference>
<dbReference type="PROSITE" id="PS51257">
    <property type="entry name" value="PROKAR_LIPOPROTEIN"/>
    <property type="match status" value="1"/>
</dbReference>
<evidence type="ECO:0000256" key="5">
    <source>
        <dbReference type="SAM" id="MobiDB-lite"/>
    </source>
</evidence>
<evidence type="ECO:0000313" key="9">
    <source>
        <dbReference type="Proteomes" id="UP001234354"/>
    </source>
</evidence>
<dbReference type="Gene3D" id="3.30.1330.60">
    <property type="entry name" value="OmpA-like domain"/>
    <property type="match status" value="1"/>
</dbReference>
<dbReference type="InterPro" id="IPR050330">
    <property type="entry name" value="Bact_OuterMem_StrucFunc"/>
</dbReference>
<evidence type="ECO:0000256" key="3">
    <source>
        <dbReference type="ARBA" id="ARBA00023237"/>
    </source>
</evidence>
<feature type="domain" description="OmpA-like" evidence="7">
    <location>
        <begin position="230"/>
        <end position="344"/>
    </location>
</feature>
<evidence type="ECO:0000259" key="7">
    <source>
        <dbReference type="PROSITE" id="PS51123"/>
    </source>
</evidence>
<dbReference type="EMBL" id="JAUTBB010000001">
    <property type="protein sequence ID" value="MDQ1120951.1"/>
    <property type="molecule type" value="Genomic_DNA"/>
</dbReference>
<evidence type="ECO:0000256" key="2">
    <source>
        <dbReference type="ARBA" id="ARBA00023136"/>
    </source>
</evidence>
<feature type="region of interest" description="Disordered" evidence="5">
    <location>
        <begin position="319"/>
        <end position="344"/>
    </location>
</feature>
<dbReference type="PANTHER" id="PTHR30329">
    <property type="entry name" value="STATOR ELEMENT OF FLAGELLAR MOTOR COMPLEX"/>
    <property type="match status" value="1"/>
</dbReference>
<feature type="signal peptide" evidence="6">
    <location>
        <begin position="1"/>
        <end position="19"/>
    </location>
</feature>
<dbReference type="Proteomes" id="UP001234354">
    <property type="component" value="Unassembled WGS sequence"/>
</dbReference>
<dbReference type="Pfam" id="PF00691">
    <property type="entry name" value="OmpA"/>
    <property type="match status" value="1"/>
</dbReference>
<keyword evidence="3" id="KW-0998">Cell outer membrane</keyword>
<dbReference type="SUPFAM" id="SSF103088">
    <property type="entry name" value="OmpA-like"/>
    <property type="match status" value="1"/>
</dbReference>
<dbReference type="InterPro" id="IPR006665">
    <property type="entry name" value="OmpA-like"/>
</dbReference>
<dbReference type="PROSITE" id="PS51123">
    <property type="entry name" value="OMPA_2"/>
    <property type="match status" value="1"/>
</dbReference>
<evidence type="ECO:0000256" key="4">
    <source>
        <dbReference type="PROSITE-ProRule" id="PRU00473"/>
    </source>
</evidence>
<dbReference type="PANTHER" id="PTHR30329:SF21">
    <property type="entry name" value="LIPOPROTEIN YIAD-RELATED"/>
    <property type="match status" value="1"/>
</dbReference>
<protein>
    <submittedName>
        <fullName evidence="8">OOP family OmpA-OmpF porin</fullName>
    </submittedName>
</protein>
<comment type="subcellular location">
    <subcellularLocation>
        <location evidence="1">Cell outer membrane</location>
    </subcellularLocation>
</comment>
<reference evidence="8" key="1">
    <citation type="submission" date="2023-07" db="EMBL/GenBank/DDBJ databases">
        <title>Functional and genomic diversity of the sorghum phyllosphere microbiome.</title>
        <authorList>
            <person name="Shade A."/>
        </authorList>
    </citation>
    <scope>NUCLEOTIDE SEQUENCE</scope>
    <source>
        <strain evidence="8">SORGH_AS_0908</strain>
    </source>
</reference>
<proteinExistence type="predicted"/>
<dbReference type="RefSeq" id="WP_306994648.1">
    <property type="nucleotide sequence ID" value="NZ_JAUTBB010000001.1"/>
</dbReference>
<feature type="region of interest" description="Disordered" evidence="5">
    <location>
        <begin position="23"/>
        <end position="49"/>
    </location>
</feature>
<feature type="chain" id="PRO_5043756895" evidence="6">
    <location>
        <begin position="20"/>
        <end position="344"/>
    </location>
</feature>
<dbReference type="PRINTS" id="PR01021">
    <property type="entry name" value="OMPADOMAIN"/>
</dbReference>
<dbReference type="InterPro" id="IPR036737">
    <property type="entry name" value="OmpA-like_sf"/>
</dbReference>
<comment type="caution">
    <text evidence="8">The sequence shown here is derived from an EMBL/GenBank/DDBJ whole genome shotgun (WGS) entry which is preliminary data.</text>
</comment>
<sequence length="344" mass="36171">MRQVVMTVAVLSGALALVACKPQPQPPSAQDAAAPAASAPADSAPAAAKDTAPAVAKGFDPASLPVSSVALGDFPYLKLPDGYVPTNKAELAEFDQVPLWTGDRLEPVEGRIWWTNVSAVQDKTFSQLELTRNIEAAVAAMGGRKIFDGQIPTAALDQLKTWRGDPASRFVDGLGDIYNNPAQVFVVHRADRDIWIHLCSYQFGAGLLIAETKPLQITAGLLPASALKAQIDKAGKVALHVNFATDKTEILPDSQPQIAQVVQLLKDDPALKLAVNGYTDNTGEAAHNKALSEGRAKAVVAALTAQGVEAARLSAAGFGQADPVADNSSEDGKASNRRVELVKQ</sequence>
<keyword evidence="6" id="KW-0732">Signal</keyword>
<gene>
    <name evidence="8" type="ORF">QE383_003259</name>
</gene>
<keyword evidence="2 4" id="KW-0472">Membrane</keyword>
<dbReference type="CDD" id="cd07185">
    <property type="entry name" value="OmpA_C-like"/>
    <property type="match status" value="1"/>
</dbReference>
<organism evidence="8 9">
    <name type="scientific">Pseudoxanthomonas winnipegensis</name>
    <dbReference type="NCBI Taxonomy" id="2480810"/>
    <lineage>
        <taxon>Bacteria</taxon>
        <taxon>Pseudomonadati</taxon>
        <taxon>Pseudomonadota</taxon>
        <taxon>Gammaproteobacteria</taxon>
        <taxon>Lysobacterales</taxon>
        <taxon>Lysobacteraceae</taxon>
        <taxon>Pseudoxanthomonas</taxon>
    </lineage>
</organism>
<accession>A0AAW8GEM1</accession>
<evidence type="ECO:0000256" key="6">
    <source>
        <dbReference type="SAM" id="SignalP"/>
    </source>
</evidence>
<name>A0AAW8GEM1_9GAMM</name>
<evidence type="ECO:0000313" key="8">
    <source>
        <dbReference type="EMBL" id="MDQ1120951.1"/>
    </source>
</evidence>
<dbReference type="AlphaFoldDB" id="A0AAW8GEM1"/>
<feature type="compositionally biased region" description="Basic and acidic residues" evidence="5">
    <location>
        <begin position="330"/>
        <end position="344"/>
    </location>
</feature>
<evidence type="ECO:0000256" key="1">
    <source>
        <dbReference type="ARBA" id="ARBA00004442"/>
    </source>
</evidence>